<protein>
    <submittedName>
        <fullName evidence="2">BgtTE-56113</fullName>
    </submittedName>
</protein>
<accession>A0A9X9MNY5</accession>
<name>A0A9X9MNY5_BLUGR</name>
<feature type="signal peptide" evidence="1">
    <location>
        <begin position="1"/>
        <end position="23"/>
    </location>
</feature>
<evidence type="ECO:0000313" key="3">
    <source>
        <dbReference type="Proteomes" id="UP000324639"/>
    </source>
</evidence>
<gene>
    <name evidence="2" type="ORF">BGT96224V316_LOCUS7655</name>
</gene>
<dbReference type="EMBL" id="LR026992">
    <property type="protein sequence ID" value="VDB93753.1"/>
    <property type="molecule type" value="Genomic_DNA"/>
</dbReference>
<reference evidence="2 3" key="1">
    <citation type="submission" date="2018-08" db="EMBL/GenBank/DDBJ databases">
        <authorList>
            <person name="Muller C M."/>
        </authorList>
    </citation>
    <scope>NUCLEOTIDE SEQUENCE [LARGE SCALE GENOMIC DNA]</scope>
</reference>
<sequence>MAPFSLNTTSLTLVSALLSTCCSDKMVVYISTNGKLFRKSDMYLYIPFHIILGLHPRNNHGLLT</sequence>
<proteinExistence type="predicted"/>
<evidence type="ECO:0000313" key="2">
    <source>
        <dbReference type="EMBL" id="VDB93753.1"/>
    </source>
</evidence>
<dbReference type="AlphaFoldDB" id="A0A9X9MNY5"/>
<keyword evidence="3" id="KW-1185">Reference proteome</keyword>
<keyword evidence="1" id="KW-0732">Signal</keyword>
<evidence type="ECO:0000256" key="1">
    <source>
        <dbReference type="SAM" id="SignalP"/>
    </source>
</evidence>
<organism evidence="2 3">
    <name type="scientific">Blumeria graminis f. sp. tritici</name>
    <dbReference type="NCBI Taxonomy" id="62690"/>
    <lineage>
        <taxon>Eukaryota</taxon>
        <taxon>Fungi</taxon>
        <taxon>Dikarya</taxon>
        <taxon>Ascomycota</taxon>
        <taxon>Pezizomycotina</taxon>
        <taxon>Leotiomycetes</taxon>
        <taxon>Erysiphales</taxon>
        <taxon>Erysiphaceae</taxon>
        <taxon>Blumeria</taxon>
    </lineage>
</organism>
<dbReference type="Proteomes" id="UP000324639">
    <property type="component" value="Chromosome Bgt_-09"/>
</dbReference>
<feature type="chain" id="PRO_5040887304" evidence="1">
    <location>
        <begin position="24"/>
        <end position="64"/>
    </location>
</feature>